<dbReference type="PANTHER" id="PTHR43722">
    <property type="entry name" value="PROLINE IMINOPEPTIDASE"/>
    <property type="match status" value="1"/>
</dbReference>
<reference evidence="2" key="1">
    <citation type="submission" date="2025-08" db="UniProtKB">
        <authorList>
            <consortium name="RefSeq"/>
        </authorList>
    </citation>
    <scope>IDENTIFICATION</scope>
</reference>
<dbReference type="PANTHER" id="PTHR43722:SF1">
    <property type="entry name" value="PROLINE IMINOPEPTIDASE"/>
    <property type="match status" value="1"/>
</dbReference>
<gene>
    <name evidence="2" type="primary">LOC101850973</name>
</gene>
<dbReference type="GeneID" id="101850973"/>
<evidence type="ECO:0000313" key="1">
    <source>
        <dbReference type="Proteomes" id="UP000694888"/>
    </source>
</evidence>
<dbReference type="Gene3D" id="3.40.50.1820">
    <property type="entry name" value="alpha/beta hydrolase"/>
    <property type="match status" value="1"/>
</dbReference>
<organism evidence="1 2">
    <name type="scientific">Aplysia californica</name>
    <name type="common">California sea hare</name>
    <dbReference type="NCBI Taxonomy" id="6500"/>
    <lineage>
        <taxon>Eukaryota</taxon>
        <taxon>Metazoa</taxon>
        <taxon>Spiralia</taxon>
        <taxon>Lophotrochozoa</taxon>
        <taxon>Mollusca</taxon>
        <taxon>Gastropoda</taxon>
        <taxon>Heterobranchia</taxon>
        <taxon>Euthyneura</taxon>
        <taxon>Tectipleura</taxon>
        <taxon>Aplysiida</taxon>
        <taxon>Aplysioidea</taxon>
        <taxon>Aplysiidae</taxon>
        <taxon>Aplysia</taxon>
    </lineage>
</organism>
<dbReference type="Proteomes" id="UP000694888">
    <property type="component" value="Unplaced"/>
</dbReference>
<proteinExistence type="predicted"/>
<sequence>MMASGQGERRSVLDAYHRRLTSDDPEVVKEAAWRWTKFAAGACFLLPDKEQIEQFINDPNGSFKGAILECHYAANGCFLEWETQLLDGVDKIRHIPATIIQGRYDLMCAPGNAWDLHKKWPEAELTFAPADGHMGTEPGVLARFLDATDKYKKLFSKAETVCSKGSTKEA</sequence>
<protein>
    <submittedName>
        <fullName evidence="2">Proline iminopeptidase</fullName>
    </submittedName>
</protein>
<evidence type="ECO:0000313" key="2">
    <source>
        <dbReference type="RefSeq" id="XP_005103758.2"/>
    </source>
</evidence>
<dbReference type="SUPFAM" id="SSF53474">
    <property type="entry name" value="alpha/beta-Hydrolases"/>
    <property type="match status" value="1"/>
</dbReference>
<dbReference type="RefSeq" id="XP_005103758.2">
    <property type="nucleotide sequence ID" value="XM_005103701.3"/>
</dbReference>
<dbReference type="InterPro" id="IPR005944">
    <property type="entry name" value="Pro_iminopeptidase"/>
</dbReference>
<name>A0ABM0JXC7_APLCA</name>
<accession>A0ABM0JXC7</accession>
<dbReference type="InterPro" id="IPR029058">
    <property type="entry name" value="AB_hydrolase_fold"/>
</dbReference>
<keyword evidence="1" id="KW-1185">Reference proteome</keyword>